<keyword evidence="4" id="KW-0808">Transferase</keyword>
<dbReference type="PANTHER" id="PTHR30606">
    <property type="entry name" value="LIPID A BIOSYNTHESIS LAUROYL ACYLTRANSFERASE"/>
    <property type="match status" value="1"/>
</dbReference>
<keyword evidence="2" id="KW-1003">Cell membrane</keyword>
<evidence type="ECO:0000256" key="7">
    <source>
        <dbReference type="SAM" id="Phobius"/>
    </source>
</evidence>
<accession>A0A8J6TNM4</accession>
<proteinExistence type="predicted"/>
<dbReference type="GO" id="GO:0005886">
    <property type="term" value="C:plasma membrane"/>
    <property type="evidence" value="ECO:0007669"/>
    <property type="project" value="UniProtKB-SubCell"/>
</dbReference>
<dbReference type="EMBL" id="JACNJH010000207">
    <property type="protein sequence ID" value="MBC8362631.1"/>
    <property type="molecule type" value="Genomic_DNA"/>
</dbReference>
<dbReference type="CDD" id="cd07984">
    <property type="entry name" value="LPLAT_LABLAT-like"/>
    <property type="match status" value="1"/>
</dbReference>
<evidence type="ECO:0000256" key="4">
    <source>
        <dbReference type="ARBA" id="ARBA00022679"/>
    </source>
</evidence>
<keyword evidence="6 8" id="KW-0012">Acyltransferase</keyword>
<reference evidence="8 9" key="1">
    <citation type="submission" date="2020-08" db="EMBL/GenBank/DDBJ databases">
        <title>Bridging the membrane lipid divide: bacteria of the FCB group superphylum have the potential to synthesize archaeal ether lipids.</title>
        <authorList>
            <person name="Villanueva L."/>
            <person name="Von Meijenfeldt F.A.B."/>
            <person name="Westbye A.B."/>
            <person name="Yadav S."/>
            <person name="Hopmans E.C."/>
            <person name="Dutilh B.E."/>
            <person name="Sinninghe Damste J.S."/>
        </authorList>
    </citation>
    <scope>NUCLEOTIDE SEQUENCE [LARGE SCALE GENOMIC DNA]</scope>
    <source>
        <strain evidence="8">NIOZ-UU30</strain>
    </source>
</reference>
<name>A0A8J6TNM4_9BACT</name>
<evidence type="ECO:0000256" key="1">
    <source>
        <dbReference type="ARBA" id="ARBA00004533"/>
    </source>
</evidence>
<organism evidence="8 9">
    <name type="scientific">Candidatus Desulfatibia profunda</name>
    <dbReference type="NCBI Taxonomy" id="2841695"/>
    <lineage>
        <taxon>Bacteria</taxon>
        <taxon>Pseudomonadati</taxon>
        <taxon>Thermodesulfobacteriota</taxon>
        <taxon>Desulfobacteria</taxon>
        <taxon>Desulfobacterales</taxon>
        <taxon>Desulfobacterales incertae sedis</taxon>
        <taxon>Candidatus Desulfatibia</taxon>
    </lineage>
</organism>
<evidence type="ECO:0000256" key="2">
    <source>
        <dbReference type="ARBA" id="ARBA00022475"/>
    </source>
</evidence>
<dbReference type="AlphaFoldDB" id="A0A8J6TNM4"/>
<keyword evidence="7" id="KW-0812">Transmembrane</keyword>
<evidence type="ECO:0000256" key="3">
    <source>
        <dbReference type="ARBA" id="ARBA00022519"/>
    </source>
</evidence>
<sequence length="322" mass="37000">MKINLSSFLQCRFNIFLCRLLGWRITLYYISFLGRLYFFFNGAETSKIKTAVQTAFGGCKQHHEIKSITKDIFRGILYHYYEKIFNAFSAAKILRAFINTHIEGAGLDAVRQGLARGKGVLLITGHYGGVEFIPAFLGANNYPVTIVAKFKSKRLRQVSLQQAEHFNVKIIDADFEPNIVKTICKDLKENRIVITQCDEIDEWKPSRHNRILFLGKPISLDRTIDILSKRWPAAVVFGVMHRNDQQRYSFIATSLVQIAKQLRQHADRSVGAVVLKLLEECIYKYPQEWYLWKKYPELDMFTPADIKFKAPSAIGLLQPSIG</sequence>
<comment type="subcellular location">
    <subcellularLocation>
        <location evidence="1">Cell inner membrane</location>
    </subcellularLocation>
</comment>
<protein>
    <submittedName>
        <fullName evidence="8">Lysophospholipid acyltransferase family protein</fullName>
    </submittedName>
</protein>
<dbReference type="GO" id="GO:0009247">
    <property type="term" value="P:glycolipid biosynthetic process"/>
    <property type="evidence" value="ECO:0007669"/>
    <property type="project" value="UniProtKB-ARBA"/>
</dbReference>
<dbReference type="PANTHER" id="PTHR30606:SF10">
    <property type="entry name" value="PHOSPHATIDYLINOSITOL MANNOSIDE ACYLTRANSFERASE"/>
    <property type="match status" value="1"/>
</dbReference>
<evidence type="ECO:0000313" key="9">
    <source>
        <dbReference type="Proteomes" id="UP000603434"/>
    </source>
</evidence>
<dbReference type="Proteomes" id="UP000603434">
    <property type="component" value="Unassembled WGS sequence"/>
</dbReference>
<feature type="transmembrane region" description="Helical" evidence="7">
    <location>
        <begin position="21"/>
        <end position="40"/>
    </location>
</feature>
<dbReference type="InterPro" id="IPR004960">
    <property type="entry name" value="LipA_acyltrans"/>
</dbReference>
<keyword evidence="3" id="KW-0997">Cell inner membrane</keyword>
<keyword evidence="5 7" id="KW-0472">Membrane</keyword>
<gene>
    <name evidence="8" type="ORF">H8E23_14695</name>
</gene>
<dbReference type="GO" id="GO:0016746">
    <property type="term" value="F:acyltransferase activity"/>
    <property type="evidence" value="ECO:0007669"/>
    <property type="project" value="UniProtKB-KW"/>
</dbReference>
<dbReference type="Pfam" id="PF03279">
    <property type="entry name" value="Lip_A_acyltrans"/>
    <property type="match status" value="1"/>
</dbReference>
<evidence type="ECO:0000256" key="6">
    <source>
        <dbReference type="ARBA" id="ARBA00023315"/>
    </source>
</evidence>
<evidence type="ECO:0000313" key="8">
    <source>
        <dbReference type="EMBL" id="MBC8362631.1"/>
    </source>
</evidence>
<evidence type="ECO:0000256" key="5">
    <source>
        <dbReference type="ARBA" id="ARBA00023136"/>
    </source>
</evidence>
<comment type="caution">
    <text evidence="8">The sequence shown here is derived from an EMBL/GenBank/DDBJ whole genome shotgun (WGS) entry which is preliminary data.</text>
</comment>
<keyword evidence="7" id="KW-1133">Transmembrane helix</keyword>